<proteinExistence type="predicted"/>
<accession>A0A518JWL9</accession>
<dbReference type="EMBL" id="CP036348">
    <property type="protein sequence ID" value="QDV69934.1"/>
    <property type="molecule type" value="Genomic_DNA"/>
</dbReference>
<sequence>MESARFMGSGCNELQQHALPLNRAVPLTSPRHTLKSR</sequence>
<reference evidence="1 2" key="1">
    <citation type="submission" date="2019-02" db="EMBL/GenBank/DDBJ databases">
        <title>Deep-cultivation of Planctomycetes and their phenomic and genomic characterization uncovers novel biology.</title>
        <authorList>
            <person name="Wiegand S."/>
            <person name="Jogler M."/>
            <person name="Boedeker C."/>
            <person name="Pinto D."/>
            <person name="Vollmers J."/>
            <person name="Rivas-Marin E."/>
            <person name="Kohn T."/>
            <person name="Peeters S.H."/>
            <person name="Heuer A."/>
            <person name="Rast P."/>
            <person name="Oberbeckmann S."/>
            <person name="Bunk B."/>
            <person name="Jeske O."/>
            <person name="Meyerdierks A."/>
            <person name="Storesund J.E."/>
            <person name="Kallscheuer N."/>
            <person name="Luecker S."/>
            <person name="Lage O.M."/>
            <person name="Pohl T."/>
            <person name="Merkel B.J."/>
            <person name="Hornburger P."/>
            <person name="Mueller R.-W."/>
            <person name="Bruemmer F."/>
            <person name="Labrenz M."/>
            <person name="Spormann A.M."/>
            <person name="Op den Camp H."/>
            <person name="Overmann J."/>
            <person name="Amann R."/>
            <person name="Jetten M.S.M."/>
            <person name="Mascher T."/>
            <person name="Medema M.H."/>
            <person name="Devos D.P."/>
            <person name="Kaster A.-K."/>
            <person name="Ovreas L."/>
            <person name="Rohde M."/>
            <person name="Galperin M.Y."/>
            <person name="Jogler C."/>
        </authorList>
    </citation>
    <scope>NUCLEOTIDE SEQUENCE [LARGE SCALE GENOMIC DNA]</scope>
    <source>
        <strain evidence="1 2">Poly24</strain>
    </source>
</reference>
<name>A0A518JWL9_9BACT</name>
<dbReference type="Proteomes" id="UP000315082">
    <property type="component" value="Chromosome"/>
</dbReference>
<dbReference type="AlphaFoldDB" id="A0A518JWL9"/>
<evidence type="ECO:0000313" key="2">
    <source>
        <dbReference type="Proteomes" id="UP000315082"/>
    </source>
</evidence>
<keyword evidence="2" id="KW-1185">Reference proteome</keyword>
<organism evidence="1 2">
    <name type="scientific">Rosistilla carotiformis</name>
    <dbReference type="NCBI Taxonomy" id="2528017"/>
    <lineage>
        <taxon>Bacteria</taxon>
        <taxon>Pseudomonadati</taxon>
        <taxon>Planctomycetota</taxon>
        <taxon>Planctomycetia</taxon>
        <taxon>Pirellulales</taxon>
        <taxon>Pirellulaceae</taxon>
        <taxon>Rosistilla</taxon>
    </lineage>
</organism>
<gene>
    <name evidence="1" type="ORF">Poly24_36520</name>
</gene>
<dbReference type="KEGG" id="rcf:Poly24_36520"/>
<protein>
    <submittedName>
        <fullName evidence="1">Uncharacterized protein</fullName>
    </submittedName>
</protein>
<evidence type="ECO:0000313" key="1">
    <source>
        <dbReference type="EMBL" id="QDV69934.1"/>
    </source>
</evidence>